<evidence type="ECO:0000256" key="5">
    <source>
        <dbReference type="ARBA" id="ARBA00023180"/>
    </source>
</evidence>
<keyword evidence="1" id="KW-0147">Chitin-binding</keyword>
<evidence type="ECO:0000256" key="1">
    <source>
        <dbReference type="ARBA" id="ARBA00022669"/>
    </source>
</evidence>
<feature type="domain" description="Chitin-binding type-2" evidence="7">
    <location>
        <begin position="262"/>
        <end position="306"/>
    </location>
</feature>
<protein>
    <submittedName>
        <fullName evidence="8">Peritrophin-1</fullName>
    </submittedName>
</protein>
<dbReference type="EMBL" id="KQ434867">
    <property type="protein sequence ID" value="KZC09154.1"/>
    <property type="molecule type" value="Genomic_DNA"/>
</dbReference>
<dbReference type="Pfam" id="PF01607">
    <property type="entry name" value="CBM_14"/>
    <property type="match status" value="3"/>
</dbReference>
<keyword evidence="9" id="KW-1185">Reference proteome</keyword>
<organism evidence="8 9">
    <name type="scientific">Dufourea novaeangliae</name>
    <name type="common">Sweat bee</name>
    <dbReference type="NCBI Taxonomy" id="178035"/>
    <lineage>
        <taxon>Eukaryota</taxon>
        <taxon>Metazoa</taxon>
        <taxon>Ecdysozoa</taxon>
        <taxon>Arthropoda</taxon>
        <taxon>Hexapoda</taxon>
        <taxon>Insecta</taxon>
        <taxon>Pterygota</taxon>
        <taxon>Neoptera</taxon>
        <taxon>Endopterygota</taxon>
        <taxon>Hymenoptera</taxon>
        <taxon>Apocrita</taxon>
        <taxon>Aculeata</taxon>
        <taxon>Apoidea</taxon>
        <taxon>Anthophila</taxon>
        <taxon>Halictidae</taxon>
        <taxon>Rophitinae</taxon>
        <taxon>Dufourea</taxon>
    </lineage>
</organism>
<evidence type="ECO:0000256" key="2">
    <source>
        <dbReference type="ARBA" id="ARBA00022729"/>
    </source>
</evidence>
<dbReference type="SUPFAM" id="SSF57625">
    <property type="entry name" value="Invertebrate chitin-binding proteins"/>
    <property type="match status" value="3"/>
</dbReference>
<sequence>IVFSGRQNYPTVPTPEVSNELPGPIVTVEPIPPPGCWALRGQFPSSKSCANYLNCWDGVVIEQTCPDGLLFNAVSLVCDYDYNVNCGDRPLPTPKPPLPNGSTLCPDPNGRYRSATNCSEFYVCVFGKPIKFSCPRGLVYNDVLNVCDYPYNVDCKGAATPKPTPPPQTVSPITLPATQAPTYAPPSPSYPSNPPSYSIPWLGSKLSPDPWHQRTAITQSEIEKQEDEQVELQQPEQQSQSQSETPKNPWNLIQNIPASLVSVPCENGDVHRLNDSCTNVVVCRNGRPQLVQCTTGLAYDRSSDSCTLISVAKW</sequence>
<dbReference type="SMART" id="SM00494">
    <property type="entry name" value="ChtBD2"/>
    <property type="match status" value="3"/>
</dbReference>
<feature type="compositionally biased region" description="Low complexity" evidence="6">
    <location>
        <begin position="170"/>
        <end position="182"/>
    </location>
</feature>
<dbReference type="STRING" id="178035.A0A154PCL3"/>
<dbReference type="PANTHER" id="PTHR23301">
    <property type="entry name" value="CHITIN BINDING PERITROPHIN-A"/>
    <property type="match status" value="1"/>
</dbReference>
<dbReference type="Gene3D" id="2.170.140.10">
    <property type="entry name" value="Chitin binding domain"/>
    <property type="match status" value="2"/>
</dbReference>
<evidence type="ECO:0000259" key="7">
    <source>
        <dbReference type="PROSITE" id="PS50940"/>
    </source>
</evidence>
<dbReference type="AlphaFoldDB" id="A0A154PCL3"/>
<dbReference type="Proteomes" id="UP000076502">
    <property type="component" value="Unassembled WGS sequence"/>
</dbReference>
<evidence type="ECO:0000313" key="9">
    <source>
        <dbReference type="Proteomes" id="UP000076502"/>
    </source>
</evidence>
<dbReference type="PROSITE" id="PS50940">
    <property type="entry name" value="CHIT_BIND_II"/>
    <property type="match status" value="3"/>
</dbReference>
<feature type="region of interest" description="Disordered" evidence="6">
    <location>
        <begin position="161"/>
        <end position="192"/>
    </location>
</feature>
<gene>
    <name evidence="8" type="ORF">WN55_00754</name>
</gene>
<proteinExistence type="predicted"/>
<dbReference type="OrthoDB" id="8197172at2759"/>
<feature type="non-terminal residue" evidence="8">
    <location>
        <position position="1"/>
    </location>
</feature>
<feature type="region of interest" description="Disordered" evidence="6">
    <location>
        <begin position="224"/>
        <end position="251"/>
    </location>
</feature>
<evidence type="ECO:0000313" key="8">
    <source>
        <dbReference type="EMBL" id="KZC09154.1"/>
    </source>
</evidence>
<feature type="compositionally biased region" description="Pro residues" evidence="6">
    <location>
        <begin position="183"/>
        <end position="192"/>
    </location>
</feature>
<dbReference type="GO" id="GO:0005576">
    <property type="term" value="C:extracellular region"/>
    <property type="evidence" value="ECO:0007669"/>
    <property type="project" value="InterPro"/>
</dbReference>
<dbReference type="InterPro" id="IPR036508">
    <property type="entry name" value="Chitin-bd_dom_sf"/>
</dbReference>
<dbReference type="GO" id="GO:0008061">
    <property type="term" value="F:chitin binding"/>
    <property type="evidence" value="ECO:0007669"/>
    <property type="project" value="UniProtKB-KW"/>
</dbReference>
<keyword evidence="2" id="KW-0732">Signal</keyword>
<dbReference type="PANTHER" id="PTHR23301:SF0">
    <property type="entry name" value="CHITIN-BINDING TYPE-2 DOMAIN-CONTAINING PROTEIN-RELATED"/>
    <property type="match status" value="1"/>
</dbReference>
<name>A0A154PCL3_DUFNO</name>
<feature type="domain" description="Chitin-binding type-2" evidence="7">
    <location>
        <begin position="33"/>
        <end position="88"/>
    </location>
</feature>
<evidence type="ECO:0000256" key="3">
    <source>
        <dbReference type="ARBA" id="ARBA00022737"/>
    </source>
</evidence>
<keyword evidence="3" id="KW-0677">Repeat</keyword>
<evidence type="ECO:0000256" key="6">
    <source>
        <dbReference type="SAM" id="MobiDB-lite"/>
    </source>
</evidence>
<feature type="compositionally biased region" description="Low complexity" evidence="6">
    <location>
        <begin position="231"/>
        <end position="244"/>
    </location>
</feature>
<keyword evidence="4" id="KW-1015">Disulfide bond</keyword>
<evidence type="ECO:0000256" key="4">
    <source>
        <dbReference type="ARBA" id="ARBA00023157"/>
    </source>
</evidence>
<dbReference type="InterPro" id="IPR051940">
    <property type="entry name" value="Chitin_bind-dev_reg"/>
</dbReference>
<keyword evidence="5" id="KW-0325">Glycoprotein</keyword>
<feature type="domain" description="Chitin-binding type-2" evidence="7">
    <location>
        <begin position="102"/>
        <end position="157"/>
    </location>
</feature>
<accession>A0A154PCL3</accession>
<reference evidence="8 9" key="1">
    <citation type="submission" date="2015-07" db="EMBL/GenBank/DDBJ databases">
        <title>The genome of Dufourea novaeangliae.</title>
        <authorList>
            <person name="Pan H."/>
            <person name="Kapheim K."/>
        </authorList>
    </citation>
    <scope>NUCLEOTIDE SEQUENCE [LARGE SCALE GENOMIC DNA]</scope>
    <source>
        <strain evidence="8">0120121106</strain>
        <tissue evidence="8">Whole body</tissue>
    </source>
</reference>
<dbReference type="InterPro" id="IPR002557">
    <property type="entry name" value="Chitin-bd_dom"/>
</dbReference>